<dbReference type="Gene3D" id="3.40.50.300">
    <property type="entry name" value="P-loop containing nucleotide triphosphate hydrolases"/>
    <property type="match status" value="1"/>
</dbReference>
<keyword evidence="12" id="KW-1185">Reference proteome</keyword>
<comment type="caution">
    <text evidence="11">The sequence shown here is derived from an EMBL/GenBank/DDBJ whole genome shotgun (WGS) entry which is preliminary data.</text>
</comment>
<dbReference type="Pfam" id="PF13671">
    <property type="entry name" value="AAA_33"/>
    <property type="match status" value="1"/>
</dbReference>
<dbReference type="PANTHER" id="PTHR43442:SF3">
    <property type="entry name" value="GLUCONOKINASE-RELATED"/>
    <property type="match status" value="1"/>
</dbReference>
<proteinExistence type="inferred from homology"/>
<comment type="pathway">
    <text evidence="1">Carbohydrate acid metabolism.</text>
</comment>
<comment type="similarity">
    <text evidence="2 10">Belongs to the gluconokinase GntK/GntV family.</text>
</comment>
<keyword evidence="5 10" id="KW-0547">Nucleotide-binding</keyword>
<accession>A0A2S9IQY8</accession>
<evidence type="ECO:0000256" key="10">
    <source>
        <dbReference type="RuleBase" id="RU363066"/>
    </source>
</evidence>
<dbReference type="GO" id="GO:0019521">
    <property type="term" value="P:D-gluconate metabolic process"/>
    <property type="evidence" value="ECO:0007669"/>
    <property type="project" value="UniProtKB-KW"/>
</dbReference>
<organism evidence="11 12">
    <name type="scientific">Phyllobacterium phragmitis</name>
    <dbReference type="NCBI Taxonomy" id="2670329"/>
    <lineage>
        <taxon>Bacteria</taxon>
        <taxon>Pseudomonadati</taxon>
        <taxon>Pseudomonadota</taxon>
        <taxon>Alphaproteobacteria</taxon>
        <taxon>Hyphomicrobiales</taxon>
        <taxon>Phyllobacteriaceae</taxon>
        <taxon>Phyllobacterium</taxon>
    </lineage>
</organism>
<dbReference type="FunFam" id="3.40.50.300:FF:000522">
    <property type="entry name" value="Gluconokinase"/>
    <property type="match status" value="1"/>
</dbReference>
<dbReference type="InterPro" id="IPR006001">
    <property type="entry name" value="Therm_gnt_kin"/>
</dbReference>
<dbReference type="InterPro" id="IPR027417">
    <property type="entry name" value="P-loop_NTPase"/>
</dbReference>
<dbReference type="GO" id="GO:0005737">
    <property type="term" value="C:cytoplasm"/>
    <property type="evidence" value="ECO:0007669"/>
    <property type="project" value="TreeGrafter"/>
</dbReference>
<evidence type="ECO:0000256" key="6">
    <source>
        <dbReference type="ARBA" id="ARBA00022777"/>
    </source>
</evidence>
<dbReference type="SUPFAM" id="SSF52540">
    <property type="entry name" value="P-loop containing nucleoside triphosphate hydrolases"/>
    <property type="match status" value="1"/>
</dbReference>
<dbReference type="Proteomes" id="UP000239434">
    <property type="component" value="Unassembled WGS sequence"/>
</dbReference>
<gene>
    <name evidence="11" type="ORF">C5748_14305</name>
</gene>
<comment type="catalytic activity">
    <reaction evidence="9 10">
        <text>D-gluconate + ATP = 6-phospho-D-gluconate + ADP + H(+)</text>
        <dbReference type="Rhea" id="RHEA:19433"/>
        <dbReference type="ChEBI" id="CHEBI:15378"/>
        <dbReference type="ChEBI" id="CHEBI:18391"/>
        <dbReference type="ChEBI" id="CHEBI:30616"/>
        <dbReference type="ChEBI" id="CHEBI:58759"/>
        <dbReference type="ChEBI" id="CHEBI:456216"/>
        <dbReference type="EC" id="2.7.1.12"/>
    </reaction>
</comment>
<evidence type="ECO:0000313" key="12">
    <source>
        <dbReference type="Proteomes" id="UP000239434"/>
    </source>
</evidence>
<dbReference type="EC" id="2.7.1.12" evidence="3 10"/>
<protein>
    <recommendedName>
        <fullName evidence="3 10">Gluconokinase</fullName>
        <ecNumber evidence="3 10">2.7.1.12</ecNumber>
    </recommendedName>
</protein>
<dbReference type="GO" id="GO:0005524">
    <property type="term" value="F:ATP binding"/>
    <property type="evidence" value="ECO:0007669"/>
    <property type="project" value="UniProtKB-KW"/>
</dbReference>
<dbReference type="NCBIfam" id="TIGR01313">
    <property type="entry name" value="therm_gnt_kin"/>
    <property type="match status" value="1"/>
</dbReference>
<keyword evidence="7 10" id="KW-0067">ATP-binding</keyword>
<evidence type="ECO:0000256" key="5">
    <source>
        <dbReference type="ARBA" id="ARBA00022741"/>
    </source>
</evidence>
<evidence type="ECO:0000256" key="8">
    <source>
        <dbReference type="ARBA" id="ARBA00023064"/>
    </source>
</evidence>
<sequence>MMRVIVMGVSGSGKSSVGAALAEKLGLPFLEGDTLHPRSNVEKMSAGTPLTDEDRWPWLDLIGARLAQAPDGIVISCSSLKKIYRDRLRQAAGSSLCFIFLDGSLADLREHMGHRTGHFMPLSMLDSQLATLEPPTGEPLVLRQDIAQPIDRIVEASAAWLRNGRG</sequence>
<dbReference type="EMBL" id="PVBR01000009">
    <property type="protein sequence ID" value="PRD42935.1"/>
    <property type="molecule type" value="Genomic_DNA"/>
</dbReference>
<dbReference type="CDD" id="cd02021">
    <property type="entry name" value="GntK"/>
    <property type="match status" value="1"/>
</dbReference>
<evidence type="ECO:0000313" key="11">
    <source>
        <dbReference type="EMBL" id="PRD42935.1"/>
    </source>
</evidence>
<evidence type="ECO:0000256" key="9">
    <source>
        <dbReference type="ARBA" id="ARBA00048090"/>
    </source>
</evidence>
<evidence type="ECO:0000256" key="3">
    <source>
        <dbReference type="ARBA" id="ARBA00012054"/>
    </source>
</evidence>
<evidence type="ECO:0000256" key="4">
    <source>
        <dbReference type="ARBA" id="ARBA00022679"/>
    </source>
</evidence>
<evidence type="ECO:0000256" key="1">
    <source>
        <dbReference type="ARBA" id="ARBA00004761"/>
    </source>
</evidence>
<keyword evidence="4 10" id="KW-0808">Transferase</keyword>
<keyword evidence="8" id="KW-0311">Gluconate utilization</keyword>
<reference evidence="11 12" key="1">
    <citation type="submission" date="2018-02" db="EMBL/GenBank/DDBJ databases">
        <title>The draft genome of Phyllobacterium sp. 1N-3.</title>
        <authorList>
            <person name="Liu L."/>
            <person name="Li L."/>
            <person name="Zhang X."/>
            <person name="Wang T."/>
            <person name="Liang L."/>
        </authorList>
    </citation>
    <scope>NUCLEOTIDE SEQUENCE [LARGE SCALE GENOMIC DNA]</scope>
    <source>
        <strain evidence="11 12">1N-3</strain>
    </source>
</reference>
<dbReference type="AlphaFoldDB" id="A0A2S9IQY8"/>
<evidence type="ECO:0000256" key="2">
    <source>
        <dbReference type="ARBA" id="ARBA00008420"/>
    </source>
</evidence>
<keyword evidence="6 10" id="KW-0418">Kinase</keyword>
<evidence type="ECO:0000256" key="7">
    <source>
        <dbReference type="ARBA" id="ARBA00022840"/>
    </source>
</evidence>
<name>A0A2S9IQY8_9HYPH</name>
<dbReference type="GO" id="GO:0046316">
    <property type="term" value="F:gluconokinase activity"/>
    <property type="evidence" value="ECO:0007669"/>
    <property type="project" value="UniProtKB-EC"/>
</dbReference>
<dbReference type="PANTHER" id="PTHR43442">
    <property type="entry name" value="GLUCONOKINASE-RELATED"/>
    <property type="match status" value="1"/>
</dbReference>